<reference evidence="6 7" key="1">
    <citation type="submission" date="2022-11" db="EMBL/GenBank/DDBJ databases">
        <title>Draft genome sequence of Saccharopolyspora sp. WRP15-2 isolated from rhizosphere soils of wild rice in Thailand.</title>
        <authorList>
            <person name="Duangmal K."/>
            <person name="Kammanee S."/>
            <person name="Muangham S."/>
        </authorList>
    </citation>
    <scope>NUCLEOTIDE SEQUENCE [LARGE SCALE GENOMIC DNA]</scope>
    <source>
        <strain evidence="6 7">WRP15-2</strain>
    </source>
</reference>
<keyword evidence="2" id="KW-0238">DNA-binding</keyword>
<dbReference type="InterPro" id="IPR029016">
    <property type="entry name" value="GAF-like_dom_sf"/>
</dbReference>
<gene>
    <name evidence="6" type="ORF">OU415_01385</name>
</gene>
<organism evidence="6 7">
    <name type="scientific">Saccharopolyspora oryzae</name>
    <dbReference type="NCBI Taxonomy" id="2997343"/>
    <lineage>
        <taxon>Bacteria</taxon>
        <taxon>Bacillati</taxon>
        <taxon>Actinomycetota</taxon>
        <taxon>Actinomycetes</taxon>
        <taxon>Pseudonocardiales</taxon>
        <taxon>Pseudonocardiaceae</taxon>
        <taxon>Saccharopolyspora</taxon>
    </lineage>
</organism>
<dbReference type="PROSITE" id="PS00622">
    <property type="entry name" value="HTH_LUXR_1"/>
    <property type="match status" value="1"/>
</dbReference>
<evidence type="ECO:0000313" key="6">
    <source>
        <dbReference type="EMBL" id="MDA3624067.1"/>
    </source>
</evidence>
<dbReference type="InterPro" id="IPR016032">
    <property type="entry name" value="Sig_transdc_resp-reg_C-effctor"/>
</dbReference>
<dbReference type="Proteomes" id="UP001210380">
    <property type="component" value="Unassembled WGS sequence"/>
</dbReference>
<dbReference type="InterPro" id="IPR036388">
    <property type="entry name" value="WH-like_DNA-bd_sf"/>
</dbReference>
<dbReference type="RefSeq" id="WP_270946636.1">
    <property type="nucleotide sequence ID" value="NZ_JAQGLA010000002.1"/>
</dbReference>
<dbReference type="Gene3D" id="3.30.450.40">
    <property type="match status" value="1"/>
</dbReference>
<comment type="caution">
    <text evidence="6">The sequence shown here is derived from an EMBL/GenBank/DDBJ whole genome shotgun (WGS) entry which is preliminary data.</text>
</comment>
<evidence type="ECO:0000256" key="2">
    <source>
        <dbReference type="ARBA" id="ARBA00023125"/>
    </source>
</evidence>
<keyword evidence="3" id="KW-0804">Transcription</keyword>
<accession>A0ABT4UQQ4</accession>
<evidence type="ECO:0000259" key="5">
    <source>
        <dbReference type="PROSITE" id="PS50043"/>
    </source>
</evidence>
<evidence type="ECO:0000256" key="4">
    <source>
        <dbReference type="SAM" id="MobiDB-lite"/>
    </source>
</evidence>
<dbReference type="SUPFAM" id="SSF46894">
    <property type="entry name" value="C-terminal effector domain of the bipartite response regulators"/>
    <property type="match status" value="1"/>
</dbReference>
<dbReference type="PRINTS" id="PR00038">
    <property type="entry name" value="HTHLUXR"/>
</dbReference>
<dbReference type="PANTHER" id="PTHR44688:SF16">
    <property type="entry name" value="DNA-BINDING TRANSCRIPTIONAL ACTIVATOR DEVR_DOSR"/>
    <property type="match status" value="1"/>
</dbReference>
<dbReference type="PANTHER" id="PTHR44688">
    <property type="entry name" value="DNA-BINDING TRANSCRIPTIONAL ACTIVATOR DEVR_DOSR"/>
    <property type="match status" value="1"/>
</dbReference>
<dbReference type="Gene3D" id="1.10.10.10">
    <property type="entry name" value="Winged helix-like DNA-binding domain superfamily/Winged helix DNA-binding domain"/>
    <property type="match status" value="1"/>
</dbReference>
<dbReference type="CDD" id="cd06170">
    <property type="entry name" value="LuxR_C_like"/>
    <property type="match status" value="1"/>
</dbReference>
<dbReference type="SUPFAM" id="SSF55781">
    <property type="entry name" value="GAF domain-like"/>
    <property type="match status" value="1"/>
</dbReference>
<dbReference type="PROSITE" id="PS50043">
    <property type="entry name" value="HTH_LUXR_2"/>
    <property type="match status" value="1"/>
</dbReference>
<name>A0ABT4UQQ4_9PSEU</name>
<keyword evidence="1" id="KW-0805">Transcription regulation</keyword>
<dbReference type="EMBL" id="JAQGLA010000002">
    <property type="protein sequence ID" value="MDA3624067.1"/>
    <property type="molecule type" value="Genomic_DNA"/>
</dbReference>
<sequence>MDQQRASSAMSGLNRPEPSENSRQRQTINALGHGGAATPDRAGRVTDLAAAHLPCQSNKIFHVHYGSSTALRPGEPESEARGSTAEDSSCRSHADAIDGVITPGQHSGVRMLPRRLRIYIILRSLRLGVVPSTGMPGLGDSARRGMSRWTMELEQMPLRHRVAGLPALSRDPDIGPALRSKLRELYAEVRTALDADVPQPDGEVSPASAVRAVLSRLWNAVLSETLRCAQDRTTSPTRQVELLELLGRIRGIESEVAEARISQGRTDLRRVADALASVREARTVDDFLSRVPEAGCRLGFDRVLVSQVENSVWKLHTMCVVREPRWAEEIVAAGKAHPPQLDGGLVEADVVTRAQPSLVFDAQNSDRVDRNLIRVTRSASYGIAPLTVHGEVVGLLHGDCYHQRRDLDATDQTMLSLMAEGLSHSLGRLSMLAGLTALRDSVDQLMTHPPTAPDPMSPAAPDDNVPLTARETEVMELLAAGHSNRYISRHLLISESTVKSHVTHVLRKLDAASRAEAISRWLRRTR</sequence>
<proteinExistence type="predicted"/>
<protein>
    <submittedName>
        <fullName evidence="6">LuxR C-terminal-related transcriptional regulator</fullName>
    </submittedName>
</protein>
<evidence type="ECO:0000256" key="1">
    <source>
        <dbReference type="ARBA" id="ARBA00023015"/>
    </source>
</evidence>
<feature type="compositionally biased region" description="Polar residues" evidence="4">
    <location>
        <begin position="1"/>
        <end position="11"/>
    </location>
</feature>
<dbReference type="InterPro" id="IPR000792">
    <property type="entry name" value="Tscrpt_reg_LuxR_C"/>
</dbReference>
<keyword evidence="7" id="KW-1185">Reference proteome</keyword>
<feature type="region of interest" description="Disordered" evidence="4">
    <location>
        <begin position="68"/>
        <end position="91"/>
    </location>
</feature>
<feature type="region of interest" description="Disordered" evidence="4">
    <location>
        <begin position="1"/>
        <end position="41"/>
    </location>
</feature>
<feature type="domain" description="HTH luxR-type" evidence="5">
    <location>
        <begin position="460"/>
        <end position="525"/>
    </location>
</feature>
<dbReference type="Pfam" id="PF00196">
    <property type="entry name" value="GerE"/>
    <property type="match status" value="1"/>
</dbReference>
<evidence type="ECO:0000313" key="7">
    <source>
        <dbReference type="Proteomes" id="UP001210380"/>
    </source>
</evidence>
<evidence type="ECO:0000256" key="3">
    <source>
        <dbReference type="ARBA" id="ARBA00023163"/>
    </source>
</evidence>
<dbReference type="SMART" id="SM00421">
    <property type="entry name" value="HTH_LUXR"/>
    <property type="match status" value="1"/>
</dbReference>